<dbReference type="InterPro" id="IPR004843">
    <property type="entry name" value="Calcineurin-like_PHP"/>
</dbReference>
<keyword evidence="5" id="KW-0479">Metal-binding</keyword>
<keyword evidence="9" id="KW-0325">Glycoprotein</keyword>
<dbReference type="PANTHER" id="PTHR10340">
    <property type="entry name" value="SPHINGOMYELIN PHOSPHODIESTERASE"/>
    <property type="match status" value="1"/>
</dbReference>
<name>A0AAN9A8I7_HALRR</name>
<evidence type="ECO:0000313" key="14">
    <source>
        <dbReference type="Proteomes" id="UP001381693"/>
    </source>
</evidence>
<keyword evidence="7" id="KW-0378">Hydrolase</keyword>
<accession>A0AAN9A8I7</accession>
<feature type="transmembrane region" description="Helical" evidence="10">
    <location>
        <begin position="528"/>
        <end position="553"/>
    </location>
</feature>
<comment type="caution">
    <text evidence="13">The sequence shown here is derived from an EMBL/GenBank/DDBJ whole genome shotgun (WGS) entry which is preliminary data.</text>
</comment>
<evidence type="ECO:0000256" key="2">
    <source>
        <dbReference type="ARBA" id="ARBA00004613"/>
    </source>
</evidence>
<comment type="cofactor">
    <cofactor evidence="1">
        <name>Zn(2+)</name>
        <dbReference type="ChEBI" id="CHEBI:29105"/>
    </cofactor>
</comment>
<evidence type="ECO:0000259" key="12">
    <source>
        <dbReference type="Pfam" id="PF19272"/>
    </source>
</evidence>
<dbReference type="AlphaFoldDB" id="A0AAN9A8I7"/>
<dbReference type="Pfam" id="PF19272">
    <property type="entry name" value="ASMase_C"/>
    <property type="match status" value="1"/>
</dbReference>
<evidence type="ECO:0000256" key="6">
    <source>
        <dbReference type="ARBA" id="ARBA00022729"/>
    </source>
</evidence>
<keyword evidence="14" id="KW-1185">Reference proteome</keyword>
<evidence type="ECO:0000256" key="7">
    <source>
        <dbReference type="ARBA" id="ARBA00022801"/>
    </source>
</evidence>
<dbReference type="CDD" id="cd00842">
    <property type="entry name" value="MPP_ASMase"/>
    <property type="match status" value="1"/>
</dbReference>
<protein>
    <submittedName>
        <fullName evidence="13">Acid sphingomyelinase-like phosphodiesterase 3b</fullName>
    </submittedName>
</protein>
<evidence type="ECO:0000256" key="3">
    <source>
        <dbReference type="ARBA" id="ARBA00008234"/>
    </source>
</evidence>
<dbReference type="GO" id="GO:0046872">
    <property type="term" value="F:metal ion binding"/>
    <property type="evidence" value="ECO:0007669"/>
    <property type="project" value="UniProtKB-KW"/>
</dbReference>
<sequence>MYKAMLTSILWTRYFIHIIVLTWIFITVDAFPGNSPTFKVLNESQTSEIDSATTAYRGVFWQITDIHWDQQYSVDGDETKMCHKEYSSSNVKNGVYGNYLCDSPWPLVKNAIKTMAQLESRPDFVLWTGDSSPHVSDPEPDFAVIFRTLNNVTMEMRMAFQDSVPILPVLGNHDAFPKDYYPVAGEEFYGQYLTKGGWSLVLPKDAQEDFKMGGYYEYALTSGVRVMVLNTNLYYAPNKLRQNVSDPCGQFAWMKKKLLAAREKDYKMIIAAHAPPGYFERFAVIPFFSEDYNDIYVDHLNDFGDVIMGQIYGHEHTDSFKLFSTSNGSAKSVAFLAPSVTPWYPAPVPGGTPINPSLRLFLYNSTTLLDYIQYNLNLTKAGIKSTNTNKEDKVSSDIKKETLIGEPKWEKFYQARNFYGLKSLEVSSMIELYERLHVDDNIFQAYYLLNSAGYNHGKCNSTCRKTQLCAIGNVKIQDLNICMGYLHTKVSTVNHHSMSKYPSHNGNYIIENGFPVSTNSREGYSAPYFVVILLTFGMSLMVVLTVSLAVMLIKTVLARHKRLREEGGINVTDLNIGLRPKGYRPF</sequence>
<gene>
    <name evidence="13" type="primary">SMPDL3B</name>
    <name evidence="13" type="ORF">SK128_023156</name>
</gene>
<dbReference type="EMBL" id="JAXCGZ010008018">
    <property type="protein sequence ID" value="KAK7078099.1"/>
    <property type="molecule type" value="Genomic_DNA"/>
</dbReference>
<dbReference type="Pfam" id="PF00149">
    <property type="entry name" value="Metallophos"/>
    <property type="match status" value="1"/>
</dbReference>
<evidence type="ECO:0000256" key="5">
    <source>
        <dbReference type="ARBA" id="ARBA00022723"/>
    </source>
</evidence>
<keyword evidence="10" id="KW-1133">Transmembrane helix</keyword>
<dbReference type="SUPFAM" id="SSF56300">
    <property type="entry name" value="Metallo-dependent phosphatases"/>
    <property type="match status" value="1"/>
</dbReference>
<dbReference type="GO" id="GO:0005615">
    <property type="term" value="C:extracellular space"/>
    <property type="evidence" value="ECO:0007669"/>
    <property type="project" value="TreeGrafter"/>
</dbReference>
<dbReference type="InterPro" id="IPR041805">
    <property type="entry name" value="ASMase/PPN1_MPP"/>
</dbReference>
<keyword evidence="8" id="KW-0862">Zinc</keyword>
<proteinExistence type="inferred from homology"/>
<dbReference type="InterPro" id="IPR029052">
    <property type="entry name" value="Metallo-depent_PP-like"/>
</dbReference>
<dbReference type="PANTHER" id="PTHR10340:SF57">
    <property type="entry name" value="METALLOPHOS DOMAIN-CONTAINING PROTEIN"/>
    <property type="match status" value="1"/>
</dbReference>
<feature type="domain" description="Calcineurin-like phosphoesterase" evidence="11">
    <location>
        <begin position="60"/>
        <end position="317"/>
    </location>
</feature>
<reference evidence="13 14" key="1">
    <citation type="submission" date="2023-11" db="EMBL/GenBank/DDBJ databases">
        <title>Halocaridina rubra genome assembly.</title>
        <authorList>
            <person name="Smith C."/>
        </authorList>
    </citation>
    <scope>NUCLEOTIDE SEQUENCE [LARGE SCALE GENOMIC DNA]</scope>
    <source>
        <strain evidence="13">EP-1</strain>
        <tissue evidence="13">Whole</tissue>
    </source>
</reference>
<dbReference type="InterPro" id="IPR045473">
    <property type="entry name" value="ASM_C"/>
</dbReference>
<keyword evidence="10" id="KW-0812">Transmembrane</keyword>
<organism evidence="13 14">
    <name type="scientific">Halocaridina rubra</name>
    <name type="common">Hawaiian red shrimp</name>
    <dbReference type="NCBI Taxonomy" id="373956"/>
    <lineage>
        <taxon>Eukaryota</taxon>
        <taxon>Metazoa</taxon>
        <taxon>Ecdysozoa</taxon>
        <taxon>Arthropoda</taxon>
        <taxon>Crustacea</taxon>
        <taxon>Multicrustacea</taxon>
        <taxon>Malacostraca</taxon>
        <taxon>Eumalacostraca</taxon>
        <taxon>Eucarida</taxon>
        <taxon>Decapoda</taxon>
        <taxon>Pleocyemata</taxon>
        <taxon>Caridea</taxon>
        <taxon>Atyoidea</taxon>
        <taxon>Atyidae</taxon>
        <taxon>Halocaridina</taxon>
    </lineage>
</organism>
<keyword evidence="6" id="KW-0732">Signal</keyword>
<comment type="similarity">
    <text evidence="3">Belongs to the acid sphingomyelinase family.</text>
</comment>
<feature type="domain" description="Sphingomyelin phosphodiesterase C-terminal" evidence="12">
    <location>
        <begin position="405"/>
        <end position="483"/>
    </location>
</feature>
<dbReference type="Proteomes" id="UP001381693">
    <property type="component" value="Unassembled WGS sequence"/>
</dbReference>
<evidence type="ECO:0000256" key="4">
    <source>
        <dbReference type="ARBA" id="ARBA00022525"/>
    </source>
</evidence>
<evidence type="ECO:0000313" key="13">
    <source>
        <dbReference type="EMBL" id="KAK7078099.1"/>
    </source>
</evidence>
<evidence type="ECO:0000256" key="1">
    <source>
        <dbReference type="ARBA" id="ARBA00001947"/>
    </source>
</evidence>
<evidence type="ECO:0000256" key="8">
    <source>
        <dbReference type="ARBA" id="ARBA00022833"/>
    </source>
</evidence>
<evidence type="ECO:0000256" key="9">
    <source>
        <dbReference type="ARBA" id="ARBA00023180"/>
    </source>
</evidence>
<dbReference type="GO" id="GO:0008081">
    <property type="term" value="F:phosphoric diester hydrolase activity"/>
    <property type="evidence" value="ECO:0007669"/>
    <property type="project" value="TreeGrafter"/>
</dbReference>
<comment type="subcellular location">
    <subcellularLocation>
        <location evidence="2">Secreted</location>
    </subcellularLocation>
</comment>
<keyword evidence="10" id="KW-0472">Membrane</keyword>
<evidence type="ECO:0000256" key="10">
    <source>
        <dbReference type="SAM" id="Phobius"/>
    </source>
</evidence>
<keyword evidence="4" id="KW-0964">Secreted</keyword>
<evidence type="ECO:0000259" key="11">
    <source>
        <dbReference type="Pfam" id="PF00149"/>
    </source>
</evidence>
<dbReference type="Gene3D" id="3.60.21.10">
    <property type="match status" value="1"/>
</dbReference>